<name>A0A6N3EXG0_9CLOT</name>
<evidence type="ECO:0008006" key="2">
    <source>
        <dbReference type="Google" id="ProtNLM"/>
    </source>
</evidence>
<dbReference type="EMBL" id="CACRTV010000057">
    <property type="protein sequence ID" value="VYU44171.1"/>
    <property type="molecule type" value="Genomic_DNA"/>
</dbReference>
<reference evidence="1" key="1">
    <citation type="submission" date="2019-11" db="EMBL/GenBank/DDBJ databases">
        <authorList>
            <person name="Feng L."/>
        </authorList>
    </citation>
    <scope>NUCLEOTIDE SEQUENCE</scope>
    <source>
        <strain evidence="1">CParaputrificumLFYP93</strain>
    </source>
</reference>
<dbReference type="AlphaFoldDB" id="A0A6N3EXG0"/>
<organism evidence="1">
    <name type="scientific">Clostridium paraputrificum</name>
    <dbReference type="NCBI Taxonomy" id="29363"/>
    <lineage>
        <taxon>Bacteria</taxon>
        <taxon>Bacillati</taxon>
        <taxon>Bacillota</taxon>
        <taxon>Clostridia</taxon>
        <taxon>Eubacteriales</taxon>
        <taxon>Clostridiaceae</taxon>
        <taxon>Clostridium</taxon>
    </lineage>
</organism>
<dbReference type="Gene3D" id="3.40.50.300">
    <property type="entry name" value="P-loop containing nucleotide triphosphate hydrolases"/>
    <property type="match status" value="1"/>
</dbReference>
<accession>A0A6N3EXG0</accession>
<protein>
    <recommendedName>
        <fullName evidence="2">RecF/RecN/SMC N-terminal domain-containing protein</fullName>
    </recommendedName>
</protein>
<sequence length="244" mass="28147">MDVNINKRLYNIKSHLEGDKVRLTRAQNDNERYEEIQGKLDDLAVMHNKVSTYKHVLDLVLTRAKSESTDYKKRRLAFLTEEIRTNMDYIFPNESFIPRIEPSIYRGKEICKLKLEDSLGNLRNPAITEGGLAQQLISFSSSLAVVLLKGGKIFYIDEAFANSSDDNRYKLGLILNKYIKKHKKQIILISQSSQLYEYVDRREIKLSKHTLDLDDICIKGYLGYVTVDSVKDMEGSIDETQSEL</sequence>
<proteinExistence type="predicted"/>
<evidence type="ECO:0000313" key="1">
    <source>
        <dbReference type="EMBL" id="VYU44171.1"/>
    </source>
</evidence>
<dbReference type="InterPro" id="IPR027417">
    <property type="entry name" value="P-loop_NTPase"/>
</dbReference>
<gene>
    <name evidence="1" type="ORF">CPLFYP93_02283</name>
</gene>
<dbReference type="RefSeq" id="WP_156561653.1">
    <property type="nucleotide sequence ID" value="NZ_CACRTV010000057.1"/>
</dbReference>
<dbReference type="SUPFAM" id="SSF52540">
    <property type="entry name" value="P-loop containing nucleoside triphosphate hydrolases"/>
    <property type="match status" value="1"/>
</dbReference>